<dbReference type="GO" id="GO:0003735">
    <property type="term" value="F:structural constituent of ribosome"/>
    <property type="evidence" value="ECO:0007669"/>
    <property type="project" value="TreeGrafter"/>
</dbReference>
<dbReference type="InterPro" id="IPR050437">
    <property type="entry name" value="Ribos_protein_bS1-like"/>
</dbReference>
<dbReference type="AlphaFoldDB" id="A0A0F3P4Q0"/>
<dbReference type="Pfam" id="PF00575">
    <property type="entry name" value="S1"/>
    <property type="match status" value="5"/>
</dbReference>
<feature type="domain" description="S1 motif" evidence="8">
    <location>
        <begin position="55"/>
        <end position="121"/>
    </location>
</feature>
<evidence type="ECO:0000256" key="6">
    <source>
        <dbReference type="ARBA" id="ARBA00035293"/>
    </source>
</evidence>
<dbReference type="PROSITE" id="PS50126">
    <property type="entry name" value="S1"/>
    <property type="match status" value="5"/>
</dbReference>
<feature type="domain" description="S1 motif" evidence="8">
    <location>
        <begin position="321"/>
        <end position="391"/>
    </location>
</feature>
<comment type="similarity">
    <text evidence="1">Belongs to the bacterial ribosomal protein bS1 family.</text>
</comment>
<dbReference type="GO" id="GO:0006412">
    <property type="term" value="P:translation"/>
    <property type="evidence" value="ECO:0007669"/>
    <property type="project" value="TreeGrafter"/>
</dbReference>
<dbReference type="SUPFAM" id="SSF50249">
    <property type="entry name" value="Nucleic acid-binding proteins"/>
    <property type="match status" value="5"/>
</dbReference>
<feature type="domain" description="S1 motif" evidence="8">
    <location>
        <begin position="408"/>
        <end position="500"/>
    </location>
</feature>
<evidence type="ECO:0000313" key="10">
    <source>
        <dbReference type="Proteomes" id="UP000033671"/>
    </source>
</evidence>
<evidence type="ECO:0000256" key="7">
    <source>
        <dbReference type="ARBA" id="ARBA00035517"/>
    </source>
</evidence>
<dbReference type="PANTHER" id="PTHR10724:SF7">
    <property type="entry name" value="SMALL RIBOSOMAL SUBUNIT PROTEIN BS1C"/>
    <property type="match status" value="1"/>
</dbReference>
<dbReference type="PRINTS" id="PR00681">
    <property type="entry name" value="RIBOSOMALS1"/>
</dbReference>
<name>A0A0F3P4Q0_ORITS</name>
<evidence type="ECO:0000313" key="9">
    <source>
        <dbReference type="EMBL" id="KJV75268.1"/>
    </source>
</evidence>
<dbReference type="InterPro" id="IPR012340">
    <property type="entry name" value="NA-bd_OB-fold"/>
</dbReference>
<comment type="function">
    <text evidence="5">Binds mRNA; thus facilitating recognition of the initiation point. It is needed to translate mRNA with a short Shine-Dalgarno (SD) purine-rich sequence.</text>
</comment>
<dbReference type="SMART" id="SM00316">
    <property type="entry name" value="S1"/>
    <property type="match status" value="5"/>
</dbReference>
<proteinExistence type="inferred from homology"/>
<dbReference type="InterPro" id="IPR035104">
    <property type="entry name" value="Ribosomal_protein_S1-like"/>
</dbReference>
<dbReference type="InterPro" id="IPR003029">
    <property type="entry name" value="S1_domain"/>
</dbReference>
<dbReference type="EMBL" id="LAOA01000039">
    <property type="protein sequence ID" value="KJV75268.1"/>
    <property type="molecule type" value="Genomic_DNA"/>
</dbReference>
<dbReference type="Gene3D" id="2.40.50.140">
    <property type="entry name" value="Nucleic acid-binding proteins"/>
    <property type="match status" value="4"/>
</dbReference>
<keyword evidence="4" id="KW-0687">Ribonucleoprotein</keyword>
<accession>A0A0F3P4Q0</accession>
<gene>
    <name evidence="9" type="ORF">OTSTA716_1095</name>
</gene>
<dbReference type="PANTHER" id="PTHR10724">
    <property type="entry name" value="30S RIBOSOMAL PROTEIN S1"/>
    <property type="match status" value="1"/>
</dbReference>
<dbReference type="Proteomes" id="UP000033671">
    <property type="component" value="Unassembled WGS sequence"/>
</dbReference>
<evidence type="ECO:0000256" key="5">
    <source>
        <dbReference type="ARBA" id="ARBA00025604"/>
    </source>
</evidence>
<evidence type="ECO:0000256" key="1">
    <source>
        <dbReference type="ARBA" id="ARBA00006767"/>
    </source>
</evidence>
<evidence type="ECO:0000256" key="2">
    <source>
        <dbReference type="ARBA" id="ARBA00022737"/>
    </source>
</evidence>
<evidence type="ECO:0000259" key="8">
    <source>
        <dbReference type="PROSITE" id="PS50126"/>
    </source>
</evidence>
<keyword evidence="2" id="KW-0677">Repeat</keyword>
<dbReference type="GO" id="GO:0022627">
    <property type="term" value="C:cytosolic small ribosomal subunit"/>
    <property type="evidence" value="ECO:0007669"/>
    <property type="project" value="TreeGrafter"/>
</dbReference>
<comment type="caution">
    <text evidence="9">The sequence shown here is derived from an EMBL/GenBank/DDBJ whole genome shotgun (WGS) entry which is preliminary data.</text>
</comment>
<feature type="domain" description="S1 motif" evidence="8">
    <location>
        <begin position="139"/>
        <end position="206"/>
    </location>
</feature>
<reference evidence="9 10" key="1">
    <citation type="submission" date="2015-01" db="EMBL/GenBank/DDBJ databases">
        <title>Genome Sequencing of Rickettsiales.</title>
        <authorList>
            <person name="Daugherty S.C."/>
            <person name="Su Q."/>
            <person name="Abolude K."/>
            <person name="Beier-Sexton M."/>
            <person name="Carlyon J.A."/>
            <person name="Carter R."/>
            <person name="Day N.P."/>
            <person name="Dumler S.J."/>
            <person name="Dyachenko V."/>
            <person name="Godinez A."/>
            <person name="Kurtti T.J."/>
            <person name="Lichay M."/>
            <person name="Mullins K.E."/>
            <person name="Ott S."/>
            <person name="Pappas-Brown V."/>
            <person name="Paris D.H."/>
            <person name="Patel P."/>
            <person name="Richards A.L."/>
            <person name="Sadzewicz L."/>
            <person name="Sears K."/>
            <person name="Seidman D."/>
            <person name="Sengamalay N."/>
            <person name="Stenos J."/>
            <person name="Tallon L.J."/>
            <person name="Vincent G."/>
            <person name="Fraser C.M."/>
            <person name="Munderloh U."/>
            <person name="Dunning-Hotopp J.C."/>
        </authorList>
    </citation>
    <scope>NUCLEOTIDE SEQUENCE [LARGE SCALE GENOMIC DNA]</scope>
    <source>
        <strain evidence="9 10">TA716</strain>
    </source>
</reference>
<dbReference type="GO" id="GO:0003729">
    <property type="term" value="F:mRNA binding"/>
    <property type="evidence" value="ECO:0007669"/>
    <property type="project" value="TreeGrafter"/>
</dbReference>
<organism evidence="9 10">
    <name type="scientific">Orientia tsutsugamushi str. TA716</name>
    <dbReference type="NCBI Taxonomy" id="1359175"/>
    <lineage>
        <taxon>Bacteria</taxon>
        <taxon>Pseudomonadati</taxon>
        <taxon>Pseudomonadota</taxon>
        <taxon>Alphaproteobacteria</taxon>
        <taxon>Rickettsiales</taxon>
        <taxon>Rickettsiaceae</taxon>
        <taxon>Rickettsieae</taxon>
        <taxon>Orientia</taxon>
    </lineage>
</organism>
<sequence>MNLGTGNNLIILKINIMTQINLKQRFIPTISSKSIVQDNFDELFNKITNEQVKVGTVVKGKVVEIDDEVVIVDIKLKNEGRIPLSEFKLASDVPLPQIGDLVDVYVEKIEGRNGCTVLSREKALREEAWSVLEEAQKNGSLVDGVIFGKVKGGFTVDLSGVVAFLPGSQVDVRRPIKNITPLMNIVQPFQILKMDKKLGNIVVSRRAVLEEARAGIRQEVLSKIHVGMILNGVVKSIVYYGAFIELTGSDELTFDVKVDGLLHSINILWRKINHPGEELQIGQQVRVVVIGIDIATGQISLGMKQLSANPWDDIENSLQIGDIKVGKVKSIAEYGAFIEVTKDLEGLCHSGHLGWEKINQNPKKSLTIGQEVVFKILDIDKERHRISLSLKLCKPNPWEVLAEKYQVGTVIRAPLRNITNFGMFVALSVTTNAVKYEIDGKEYEIGEMTYQIDGMIHESDILKHGDTNSNSLKNYTKGDEIECMVLAVDVEKERINLGIKQLADYKR</sequence>
<dbReference type="PATRIC" id="fig|1359175.3.peg.1990"/>
<feature type="domain" description="S1 motif" evidence="8">
    <location>
        <begin position="227"/>
        <end position="304"/>
    </location>
</feature>
<dbReference type="FunFam" id="2.40.50.140:FF:000103">
    <property type="entry name" value="protein RRP5 homolog"/>
    <property type="match status" value="1"/>
</dbReference>
<protein>
    <recommendedName>
        <fullName evidence="6">Small ribosomal subunit protein bS1</fullName>
    </recommendedName>
    <alternativeName>
        <fullName evidence="7">30S ribosomal protein S1</fullName>
    </alternativeName>
</protein>
<keyword evidence="3" id="KW-0689">Ribosomal protein</keyword>
<evidence type="ECO:0000256" key="3">
    <source>
        <dbReference type="ARBA" id="ARBA00022980"/>
    </source>
</evidence>
<evidence type="ECO:0000256" key="4">
    <source>
        <dbReference type="ARBA" id="ARBA00023274"/>
    </source>
</evidence>
<dbReference type="CDD" id="cd04465">
    <property type="entry name" value="S1_RPS1_repeat_ec2_hs2"/>
    <property type="match status" value="1"/>
</dbReference>